<evidence type="ECO:0000259" key="2">
    <source>
        <dbReference type="PROSITE" id="PS50109"/>
    </source>
</evidence>
<dbReference type="GO" id="GO:0016020">
    <property type="term" value="C:membrane"/>
    <property type="evidence" value="ECO:0007669"/>
    <property type="project" value="InterPro"/>
</dbReference>
<keyword evidence="1" id="KW-0472">Membrane</keyword>
<dbReference type="AlphaFoldDB" id="A0A918Z145"/>
<dbReference type="PANTHER" id="PTHR34220:SF9">
    <property type="entry name" value="SIGNAL TRANSDUCTION HISTIDINE KINASE INTERNAL REGION DOMAIN-CONTAINING PROTEIN"/>
    <property type="match status" value="1"/>
</dbReference>
<evidence type="ECO:0000313" key="4">
    <source>
        <dbReference type="Proteomes" id="UP000636453"/>
    </source>
</evidence>
<feature type="transmembrane region" description="Helical" evidence="1">
    <location>
        <begin position="106"/>
        <end position="122"/>
    </location>
</feature>
<dbReference type="Proteomes" id="UP000636453">
    <property type="component" value="Unassembled WGS sequence"/>
</dbReference>
<dbReference type="GO" id="GO:0000155">
    <property type="term" value="F:phosphorelay sensor kinase activity"/>
    <property type="evidence" value="ECO:0007669"/>
    <property type="project" value="InterPro"/>
</dbReference>
<dbReference type="InterPro" id="IPR003594">
    <property type="entry name" value="HATPase_dom"/>
</dbReference>
<sequence>MNDRDPLRERLPPDVVVGGGLPWSRYRQYPVFSLPWLRGRTLLFAAVIAAMALLSGFGIGFVARDYRIGALVAAHTFAAFLLMAAAGPALATWVRHRRWPLRRERTGVVVAVLLGIGASFFADEWASAYIDRQVEAALPARDAGRVEVHFGAPRGAAPGAAEVRRRPQSAPPLERALALSVNVLVLLVIYGLFGGGLALRAYFGEQRRWEDSRRDRELAALREQKRGAELRLGVLQAQVEPHFLFNTLAAVRALVRERPAQAEETLDALVAYLRASIPRMRDRVGVLDGTLGDQVDLCAHYLDVMRVRTGGRLRYAIDVVAPLRALPFPPLLLITLVENAVKHGVEPKPGPGCVELQAEQRAGRLHVRVLDDGVGLRPDALSTGMGLANVREQLAALYGARAALRLRRRAPQGTLAELELPLEGA</sequence>
<name>A0A918Z145_9GAMM</name>
<keyword evidence="4" id="KW-1185">Reference proteome</keyword>
<feature type="transmembrane region" description="Helical" evidence="1">
    <location>
        <begin position="176"/>
        <end position="203"/>
    </location>
</feature>
<dbReference type="PROSITE" id="PS50109">
    <property type="entry name" value="HIS_KIN"/>
    <property type="match status" value="1"/>
</dbReference>
<dbReference type="RefSeq" id="WP_146473760.1">
    <property type="nucleotide sequence ID" value="NZ_BNCF01000006.1"/>
</dbReference>
<dbReference type="InterPro" id="IPR036890">
    <property type="entry name" value="HATPase_C_sf"/>
</dbReference>
<accession>A0A918Z145</accession>
<reference evidence="3" key="1">
    <citation type="journal article" date="2014" name="Int. J. Syst. Evol. Microbiol.">
        <title>Complete genome sequence of Corynebacterium casei LMG S-19264T (=DSM 44701T), isolated from a smear-ripened cheese.</title>
        <authorList>
            <consortium name="US DOE Joint Genome Institute (JGI-PGF)"/>
            <person name="Walter F."/>
            <person name="Albersmeier A."/>
            <person name="Kalinowski J."/>
            <person name="Ruckert C."/>
        </authorList>
    </citation>
    <scope>NUCLEOTIDE SEQUENCE</scope>
    <source>
        <strain evidence="3">KCTC 32020</strain>
    </source>
</reference>
<gene>
    <name evidence="3" type="ORF">GCM10007167_13210</name>
</gene>
<feature type="domain" description="Histidine kinase" evidence="2">
    <location>
        <begin position="332"/>
        <end position="424"/>
    </location>
</feature>
<dbReference type="InterPro" id="IPR010559">
    <property type="entry name" value="Sig_transdc_His_kin_internal"/>
</dbReference>
<feature type="transmembrane region" description="Helical" evidence="1">
    <location>
        <begin position="42"/>
        <end position="62"/>
    </location>
</feature>
<dbReference type="SMART" id="SM00387">
    <property type="entry name" value="HATPase_c"/>
    <property type="match status" value="1"/>
</dbReference>
<dbReference type="PANTHER" id="PTHR34220">
    <property type="entry name" value="SENSOR HISTIDINE KINASE YPDA"/>
    <property type="match status" value="1"/>
</dbReference>
<comment type="caution">
    <text evidence="3">The sequence shown here is derived from an EMBL/GenBank/DDBJ whole genome shotgun (WGS) entry which is preliminary data.</text>
</comment>
<protein>
    <recommendedName>
        <fullName evidence="2">Histidine kinase domain-containing protein</fullName>
    </recommendedName>
</protein>
<proteinExistence type="predicted"/>
<dbReference type="Pfam" id="PF06580">
    <property type="entry name" value="His_kinase"/>
    <property type="match status" value="1"/>
</dbReference>
<evidence type="ECO:0000256" key="1">
    <source>
        <dbReference type="SAM" id="Phobius"/>
    </source>
</evidence>
<dbReference type="Gene3D" id="3.30.565.10">
    <property type="entry name" value="Histidine kinase-like ATPase, C-terminal domain"/>
    <property type="match status" value="1"/>
</dbReference>
<reference evidence="3" key="2">
    <citation type="submission" date="2020-09" db="EMBL/GenBank/DDBJ databases">
        <authorList>
            <person name="Sun Q."/>
            <person name="Kim S."/>
        </authorList>
    </citation>
    <scope>NUCLEOTIDE SEQUENCE</scope>
    <source>
        <strain evidence="3">KCTC 32020</strain>
    </source>
</reference>
<dbReference type="OrthoDB" id="2514702at2"/>
<evidence type="ECO:0000313" key="3">
    <source>
        <dbReference type="EMBL" id="GHE32565.1"/>
    </source>
</evidence>
<dbReference type="EMBL" id="BNCF01000006">
    <property type="protein sequence ID" value="GHE32565.1"/>
    <property type="molecule type" value="Genomic_DNA"/>
</dbReference>
<organism evidence="3 4">
    <name type="scientific">Vulcaniibacterium thermophilum</name>
    <dbReference type="NCBI Taxonomy" id="1169913"/>
    <lineage>
        <taxon>Bacteria</taxon>
        <taxon>Pseudomonadati</taxon>
        <taxon>Pseudomonadota</taxon>
        <taxon>Gammaproteobacteria</taxon>
        <taxon>Lysobacterales</taxon>
        <taxon>Lysobacteraceae</taxon>
        <taxon>Vulcaniibacterium</taxon>
    </lineage>
</organism>
<dbReference type="InterPro" id="IPR005467">
    <property type="entry name" value="His_kinase_dom"/>
</dbReference>
<dbReference type="InterPro" id="IPR050640">
    <property type="entry name" value="Bact_2-comp_sensor_kinase"/>
</dbReference>
<keyword evidence="1" id="KW-1133">Transmembrane helix</keyword>
<keyword evidence="1" id="KW-0812">Transmembrane</keyword>
<dbReference type="SUPFAM" id="SSF55874">
    <property type="entry name" value="ATPase domain of HSP90 chaperone/DNA topoisomerase II/histidine kinase"/>
    <property type="match status" value="1"/>
</dbReference>
<feature type="transmembrane region" description="Helical" evidence="1">
    <location>
        <begin position="68"/>
        <end position="94"/>
    </location>
</feature>
<dbReference type="Pfam" id="PF02518">
    <property type="entry name" value="HATPase_c"/>
    <property type="match status" value="1"/>
</dbReference>